<dbReference type="RefSeq" id="WP_323574720.1">
    <property type="nucleotide sequence ID" value="NZ_JAYGJQ010000001.1"/>
</dbReference>
<feature type="signal peptide" evidence="3">
    <location>
        <begin position="1"/>
        <end position="20"/>
    </location>
</feature>
<dbReference type="EMBL" id="JAYGJQ010000001">
    <property type="protein sequence ID" value="MEA9355232.1"/>
    <property type="molecule type" value="Genomic_DNA"/>
</dbReference>
<dbReference type="InterPro" id="IPR036869">
    <property type="entry name" value="J_dom_sf"/>
</dbReference>
<feature type="domain" description="J" evidence="4">
    <location>
        <begin position="23"/>
        <end position="88"/>
    </location>
</feature>
<dbReference type="InterPro" id="IPR051938">
    <property type="entry name" value="Apopto_cytoskel_mod"/>
</dbReference>
<gene>
    <name evidence="5" type="ORF">SHI21_03425</name>
</gene>
<dbReference type="SUPFAM" id="SSF46565">
    <property type="entry name" value="Chaperone J-domain"/>
    <property type="match status" value="1"/>
</dbReference>
<evidence type="ECO:0000313" key="6">
    <source>
        <dbReference type="Proteomes" id="UP001302274"/>
    </source>
</evidence>
<protein>
    <submittedName>
        <fullName evidence="5">DnaJ domain-containing protein</fullName>
    </submittedName>
</protein>
<sequence length="221" mass="24503">MKNKIFFLIALSLFSFKCFSFDNYYKMLGVPENASAEDIKKGYRKMAMKYHPDRNAGSIVAGEIFKKVQGAYEVLSDSSKRAAFDKQLRMQPKAQPKAAAAKEAPTSTASKAQKYTWESFDEKPNVKPQPKQQEKAKEQTAEARPEAKTETRPEPKAEARAEVKPTPEAPVTDVKTASKVEASVLNPVPEKAPVRNPKLDLYKTAPSCSKGFLGTVIDTLI</sequence>
<name>A0ABU5VRI8_9BACT</name>
<feature type="compositionally biased region" description="Basic and acidic residues" evidence="2">
    <location>
        <begin position="132"/>
        <end position="165"/>
    </location>
</feature>
<feature type="compositionally biased region" description="Low complexity" evidence="2">
    <location>
        <begin position="91"/>
        <end position="112"/>
    </location>
</feature>
<dbReference type="PANTHER" id="PTHR44145">
    <property type="entry name" value="DNAJ HOMOLOG SUBFAMILY A MEMBER 3, MITOCHONDRIAL"/>
    <property type="match status" value="1"/>
</dbReference>
<organism evidence="5 6">
    <name type="scientific">Bacteriovorax antarcticus</name>
    <dbReference type="NCBI Taxonomy" id="3088717"/>
    <lineage>
        <taxon>Bacteria</taxon>
        <taxon>Pseudomonadati</taxon>
        <taxon>Bdellovibrionota</taxon>
        <taxon>Bacteriovoracia</taxon>
        <taxon>Bacteriovoracales</taxon>
        <taxon>Bacteriovoracaceae</taxon>
        <taxon>Bacteriovorax</taxon>
    </lineage>
</organism>
<comment type="caution">
    <text evidence="5">The sequence shown here is derived from an EMBL/GenBank/DDBJ whole genome shotgun (WGS) entry which is preliminary data.</text>
</comment>
<proteinExistence type="predicted"/>
<dbReference type="InterPro" id="IPR001623">
    <property type="entry name" value="DnaJ_domain"/>
</dbReference>
<evidence type="ECO:0000256" key="3">
    <source>
        <dbReference type="SAM" id="SignalP"/>
    </source>
</evidence>
<evidence type="ECO:0000256" key="1">
    <source>
        <dbReference type="ARBA" id="ARBA00023186"/>
    </source>
</evidence>
<dbReference type="PROSITE" id="PS50076">
    <property type="entry name" value="DNAJ_2"/>
    <property type="match status" value="1"/>
</dbReference>
<dbReference type="CDD" id="cd06257">
    <property type="entry name" value="DnaJ"/>
    <property type="match status" value="1"/>
</dbReference>
<accession>A0ABU5VRI8</accession>
<keyword evidence="1" id="KW-0143">Chaperone</keyword>
<reference evidence="5 6" key="1">
    <citation type="submission" date="2023-11" db="EMBL/GenBank/DDBJ databases">
        <title>A Novel Polar Bacteriovorax (B. antarcticus) Isolated from the Biocrust in Antarctica.</title>
        <authorList>
            <person name="Mun W."/>
            <person name="Choi S.Y."/>
            <person name="Mitchell R.J."/>
        </authorList>
    </citation>
    <scope>NUCLEOTIDE SEQUENCE [LARGE SCALE GENOMIC DNA]</scope>
    <source>
        <strain evidence="5 6">PP10</strain>
    </source>
</reference>
<evidence type="ECO:0000259" key="4">
    <source>
        <dbReference type="PROSITE" id="PS50076"/>
    </source>
</evidence>
<dbReference type="SMART" id="SM00271">
    <property type="entry name" value="DnaJ"/>
    <property type="match status" value="1"/>
</dbReference>
<dbReference type="Proteomes" id="UP001302274">
    <property type="component" value="Unassembled WGS sequence"/>
</dbReference>
<dbReference type="PANTHER" id="PTHR44145:SF3">
    <property type="entry name" value="DNAJ HOMOLOG SUBFAMILY A MEMBER 3, MITOCHONDRIAL"/>
    <property type="match status" value="1"/>
</dbReference>
<dbReference type="PROSITE" id="PS00636">
    <property type="entry name" value="DNAJ_1"/>
    <property type="match status" value="1"/>
</dbReference>
<keyword evidence="3" id="KW-0732">Signal</keyword>
<dbReference type="Pfam" id="PF00226">
    <property type="entry name" value="DnaJ"/>
    <property type="match status" value="1"/>
</dbReference>
<dbReference type="InterPro" id="IPR018253">
    <property type="entry name" value="DnaJ_domain_CS"/>
</dbReference>
<dbReference type="PRINTS" id="PR00625">
    <property type="entry name" value="JDOMAIN"/>
</dbReference>
<feature type="chain" id="PRO_5045412067" evidence="3">
    <location>
        <begin position="21"/>
        <end position="221"/>
    </location>
</feature>
<evidence type="ECO:0000313" key="5">
    <source>
        <dbReference type="EMBL" id="MEA9355232.1"/>
    </source>
</evidence>
<keyword evidence="6" id="KW-1185">Reference proteome</keyword>
<feature type="region of interest" description="Disordered" evidence="2">
    <location>
        <begin position="88"/>
        <end position="197"/>
    </location>
</feature>
<evidence type="ECO:0000256" key="2">
    <source>
        <dbReference type="SAM" id="MobiDB-lite"/>
    </source>
</evidence>
<dbReference type="Gene3D" id="1.10.287.110">
    <property type="entry name" value="DnaJ domain"/>
    <property type="match status" value="1"/>
</dbReference>